<dbReference type="InParanoid" id="B8M7J0"/>
<dbReference type="Proteomes" id="UP000001745">
    <property type="component" value="Unassembled WGS sequence"/>
</dbReference>
<dbReference type="GeneID" id="8108348"/>
<dbReference type="RefSeq" id="XP_002479977.1">
    <property type="nucleotide sequence ID" value="XM_002479932.1"/>
</dbReference>
<keyword evidence="3" id="KW-1185">Reference proteome</keyword>
<dbReference type="eggNOG" id="ENOG502S7GF">
    <property type="taxonomic scope" value="Eukaryota"/>
</dbReference>
<protein>
    <submittedName>
        <fullName evidence="2">Uncharacterized protein</fullName>
    </submittedName>
</protein>
<dbReference type="EMBL" id="EQ962654">
    <property type="protein sequence ID" value="EED19543.1"/>
    <property type="molecule type" value="Genomic_DNA"/>
</dbReference>
<dbReference type="VEuPathDB" id="FungiDB:TSTA_028320"/>
<evidence type="ECO:0000313" key="3">
    <source>
        <dbReference type="Proteomes" id="UP000001745"/>
    </source>
</evidence>
<feature type="compositionally biased region" description="Acidic residues" evidence="1">
    <location>
        <begin position="304"/>
        <end position="321"/>
    </location>
</feature>
<organism evidence="2 3">
    <name type="scientific">Talaromyces stipitatus (strain ATCC 10500 / CBS 375.48 / QM 6759 / NRRL 1006)</name>
    <name type="common">Penicillium stipitatum</name>
    <dbReference type="NCBI Taxonomy" id="441959"/>
    <lineage>
        <taxon>Eukaryota</taxon>
        <taxon>Fungi</taxon>
        <taxon>Dikarya</taxon>
        <taxon>Ascomycota</taxon>
        <taxon>Pezizomycotina</taxon>
        <taxon>Eurotiomycetes</taxon>
        <taxon>Eurotiomycetidae</taxon>
        <taxon>Eurotiales</taxon>
        <taxon>Trichocomaceae</taxon>
        <taxon>Talaromyces</taxon>
        <taxon>Talaromyces sect. Talaromyces</taxon>
    </lineage>
</organism>
<feature type="compositionally biased region" description="Basic and acidic residues" evidence="1">
    <location>
        <begin position="176"/>
        <end position="188"/>
    </location>
</feature>
<dbReference type="OMA" id="SWEPYSP"/>
<gene>
    <name evidence="2" type="ORF">TSTA_028320</name>
</gene>
<proteinExistence type="predicted"/>
<dbReference type="OrthoDB" id="5398515at2759"/>
<feature type="region of interest" description="Disordered" evidence="1">
    <location>
        <begin position="289"/>
        <end position="412"/>
    </location>
</feature>
<accession>B8M7J0</accession>
<reference evidence="3" key="1">
    <citation type="journal article" date="2015" name="Genome Announc.">
        <title>Genome sequence of the AIDS-associated pathogen Penicillium marneffei (ATCC18224) and its near taxonomic relative Talaromyces stipitatus (ATCC10500).</title>
        <authorList>
            <person name="Nierman W.C."/>
            <person name="Fedorova-Abrams N.D."/>
            <person name="Andrianopoulos A."/>
        </authorList>
    </citation>
    <scope>NUCLEOTIDE SEQUENCE [LARGE SCALE GENOMIC DNA]</scope>
    <source>
        <strain evidence="3">ATCC 10500 / CBS 375.48 / QM 6759 / NRRL 1006</strain>
    </source>
</reference>
<evidence type="ECO:0000256" key="1">
    <source>
        <dbReference type="SAM" id="MobiDB-lite"/>
    </source>
</evidence>
<dbReference type="AlphaFoldDB" id="B8M7J0"/>
<feature type="compositionally biased region" description="Polar residues" evidence="1">
    <location>
        <begin position="157"/>
        <end position="173"/>
    </location>
</feature>
<evidence type="ECO:0000313" key="2">
    <source>
        <dbReference type="EMBL" id="EED19543.1"/>
    </source>
</evidence>
<feature type="compositionally biased region" description="Low complexity" evidence="1">
    <location>
        <begin position="100"/>
        <end position="112"/>
    </location>
</feature>
<feature type="region of interest" description="Disordered" evidence="1">
    <location>
        <begin position="1"/>
        <end position="211"/>
    </location>
</feature>
<dbReference type="PhylomeDB" id="B8M7J0"/>
<sequence>MATTPPPASPRELRVPRAPRHGAGYDSFDPYPTRQSARLAGQRTSDRHTTTPPPSSPKKFTRHNDVDTLSPPNTLSPRKKTVRGKALLISEVLDSETSDLSDGAGGLSSRSSIVPGRPQLLPTPVKTPHHQKPGKFGYTARSLFTPTKSAKKPSGYSLDSFQEDPTGNHSSIEIYTDSRDRIPVKNDSIDNPFASKSEIKMSSDRETSQFKRRDLAPELDSKEMVERTDGMLYTFRGKKIFRKFEQRDSDDEEDETEADELGLFANRPDLLDSWTNLHVPRLTRSAIKGRRLFPVSDSKQSESESVDENEEAVTDIEEPVDSIEGTEIVHSEGLESTPGKRSLRSRTTRTHNADKSDPVHAAVSETKKRAKGGSPFDVWARKKPAKVSASKKREADPFIDSPAPVAKKAKAH</sequence>
<dbReference type="HOGENOM" id="CLU_038380_0_0_1"/>
<name>B8M7J0_TALSN</name>
<feature type="compositionally biased region" description="Basic and acidic residues" evidence="1">
    <location>
        <begin position="197"/>
        <end position="211"/>
    </location>
</feature>